<organism evidence="2 3">
    <name type="scientific">Formimonas warabiya</name>
    <dbReference type="NCBI Taxonomy" id="1761012"/>
    <lineage>
        <taxon>Bacteria</taxon>
        <taxon>Bacillati</taxon>
        <taxon>Bacillota</taxon>
        <taxon>Clostridia</taxon>
        <taxon>Eubacteriales</taxon>
        <taxon>Peptococcaceae</taxon>
        <taxon>Candidatus Formimonas</taxon>
    </lineage>
</organism>
<keyword evidence="1" id="KW-0812">Transmembrane</keyword>
<evidence type="ECO:0000256" key="1">
    <source>
        <dbReference type="SAM" id="Phobius"/>
    </source>
</evidence>
<sequence>MSLAGTREKDLIQDTLQFQTCINRFFITNKKDIAVWTIVCLSILRSWYFAAPAYPLFPVAKPLLYFPKDTKKELSSVAAF</sequence>
<evidence type="ECO:0000313" key="2">
    <source>
        <dbReference type="EMBL" id="ATW25970.1"/>
    </source>
</evidence>
<reference evidence="2 3" key="1">
    <citation type="submission" date="2016-10" db="EMBL/GenBank/DDBJ databases">
        <title>Complete Genome Sequence of Peptococcaceae strain DCMF.</title>
        <authorList>
            <person name="Edwards R.J."/>
            <person name="Holland S.I."/>
            <person name="Deshpande N.P."/>
            <person name="Wong Y.K."/>
            <person name="Ertan H."/>
            <person name="Manefield M."/>
            <person name="Russell T.L."/>
            <person name="Lee M.J."/>
        </authorList>
    </citation>
    <scope>NUCLEOTIDE SEQUENCE [LARGE SCALE GENOMIC DNA]</scope>
    <source>
        <strain evidence="2 3">DCMF</strain>
    </source>
</reference>
<keyword evidence="1" id="KW-1133">Transmembrane helix</keyword>
<accession>A0A3G1KU61</accession>
<dbReference type="EMBL" id="CP017634">
    <property type="protein sequence ID" value="ATW25970.1"/>
    <property type="molecule type" value="Genomic_DNA"/>
</dbReference>
<keyword evidence="3" id="KW-1185">Reference proteome</keyword>
<name>A0A3G1KU61_FORW1</name>
<proteinExistence type="predicted"/>
<evidence type="ECO:0000313" key="3">
    <source>
        <dbReference type="Proteomes" id="UP000323521"/>
    </source>
</evidence>
<dbReference type="Proteomes" id="UP000323521">
    <property type="component" value="Chromosome"/>
</dbReference>
<gene>
    <name evidence="2" type="ORF">DCMF_15355</name>
</gene>
<keyword evidence="1" id="KW-0472">Membrane</keyword>
<dbReference type="KEGG" id="fwa:DCMF_15355"/>
<dbReference type="AlphaFoldDB" id="A0A3G1KU61"/>
<protein>
    <submittedName>
        <fullName evidence="2">Uncharacterized protein</fullName>
    </submittedName>
</protein>
<feature type="transmembrane region" description="Helical" evidence="1">
    <location>
        <begin position="33"/>
        <end position="57"/>
    </location>
</feature>